<keyword evidence="2" id="KW-1185">Reference proteome</keyword>
<dbReference type="Proteomes" id="UP000000238">
    <property type="component" value="Chromosome"/>
</dbReference>
<dbReference type="InterPro" id="IPR021383">
    <property type="entry name" value="DUF3015"/>
</dbReference>
<proteinExistence type="predicted"/>
<evidence type="ECO:0000313" key="2">
    <source>
        <dbReference type="Proteomes" id="UP000000238"/>
    </source>
</evidence>
<sequence>MTSGAFAEAPGGPDCGWGNMLFAGESGLPIHLLATITNGTSGNNTFGMTSGTNGCSANGVLTYGGSPLVNLTPIMDEFSEDVARGHGDALTTVAVALEVKQEDRARFNQVMHDNFNQLFPSESVTAEQVMQSVMDVMKTDARLSKYAA</sequence>
<dbReference type="HOGENOM" id="CLU_135474_1_0_6"/>
<dbReference type="EMBL" id="CP000155">
    <property type="protein sequence ID" value="ABC28118.1"/>
    <property type="molecule type" value="Genomic_DNA"/>
</dbReference>
<dbReference type="AlphaFoldDB" id="Q2SMK6"/>
<name>Q2SMK6_HAHCH</name>
<gene>
    <name evidence="1" type="ordered locus">HCH_01247</name>
</gene>
<dbReference type="eggNOG" id="ENOG50308YC">
    <property type="taxonomic scope" value="Bacteria"/>
</dbReference>
<dbReference type="STRING" id="349521.HCH_01247"/>
<reference evidence="1 2" key="1">
    <citation type="journal article" date="2005" name="Nucleic Acids Res.">
        <title>Genomic blueprint of Hahella chejuensis, a marine microbe producing an algicidal agent.</title>
        <authorList>
            <person name="Jeong H."/>
            <person name="Yim J.H."/>
            <person name="Lee C."/>
            <person name="Choi S.-H."/>
            <person name="Park Y.K."/>
            <person name="Yoon S.H."/>
            <person name="Hur C.-G."/>
            <person name="Kang H.-Y."/>
            <person name="Kim D."/>
            <person name="Lee H.H."/>
            <person name="Park K.H."/>
            <person name="Park S.-H."/>
            <person name="Park H.-S."/>
            <person name="Lee H.K."/>
            <person name="Oh T.K."/>
            <person name="Kim J.F."/>
        </authorList>
    </citation>
    <scope>NUCLEOTIDE SEQUENCE [LARGE SCALE GENOMIC DNA]</scope>
    <source>
        <strain evidence="1 2">KCTC 2396</strain>
    </source>
</reference>
<evidence type="ECO:0008006" key="3">
    <source>
        <dbReference type="Google" id="ProtNLM"/>
    </source>
</evidence>
<evidence type="ECO:0000313" key="1">
    <source>
        <dbReference type="EMBL" id="ABC28118.1"/>
    </source>
</evidence>
<organism evidence="1 2">
    <name type="scientific">Hahella chejuensis (strain KCTC 2396)</name>
    <dbReference type="NCBI Taxonomy" id="349521"/>
    <lineage>
        <taxon>Bacteria</taxon>
        <taxon>Pseudomonadati</taxon>
        <taxon>Pseudomonadota</taxon>
        <taxon>Gammaproteobacteria</taxon>
        <taxon>Oceanospirillales</taxon>
        <taxon>Hahellaceae</taxon>
        <taxon>Hahella</taxon>
    </lineage>
</organism>
<dbReference type="Pfam" id="PF11220">
    <property type="entry name" value="DUF3015"/>
    <property type="match status" value="1"/>
</dbReference>
<protein>
    <recommendedName>
        <fullName evidence="3">DUF3015 domain-containing protein</fullName>
    </recommendedName>
</protein>
<dbReference type="KEGG" id="hch:HCH_01247"/>
<accession>Q2SMK6</accession>